<evidence type="ECO:0000313" key="3">
    <source>
        <dbReference type="EMBL" id="SKC49889.1"/>
    </source>
</evidence>
<name>A0A1T5JER5_9GAMM</name>
<gene>
    <name evidence="3" type="ORF">SAMN06296058_0746</name>
</gene>
<dbReference type="Pfam" id="PF13392">
    <property type="entry name" value="HNH_3"/>
    <property type="match status" value="1"/>
</dbReference>
<feature type="region of interest" description="Disordered" evidence="1">
    <location>
        <begin position="201"/>
        <end position="221"/>
    </location>
</feature>
<protein>
    <submittedName>
        <fullName evidence="3">HNH endonuclease</fullName>
    </submittedName>
</protein>
<organism evidence="3 4">
    <name type="scientific">Pseudoxanthomonas indica</name>
    <dbReference type="NCBI Taxonomy" id="428993"/>
    <lineage>
        <taxon>Bacteria</taxon>
        <taxon>Pseudomonadati</taxon>
        <taxon>Pseudomonadota</taxon>
        <taxon>Gammaproteobacteria</taxon>
        <taxon>Lysobacterales</taxon>
        <taxon>Lysobacteraceae</taxon>
        <taxon>Pseudoxanthomonas</taxon>
    </lineage>
</organism>
<evidence type="ECO:0000259" key="2">
    <source>
        <dbReference type="Pfam" id="PF13392"/>
    </source>
</evidence>
<evidence type="ECO:0000313" key="4">
    <source>
        <dbReference type="Proteomes" id="UP000190341"/>
    </source>
</evidence>
<dbReference type="Proteomes" id="UP000190341">
    <property type="component" value="Unassembled WGS sequence"/>
</dbReference>
<dbReference type="RefSeq" id="WP_079723122.1">
    <property type="nucleotide sequence ID" value="NZ_BMCL01000003.1"/>
</dbReference>
<dbReference type="AlphaFoldDB" id="A0A1T5JER5"/>
<dbReference type="SUPFAM" id="SSF54060">
    <property type="entry name" value="His-Me finger endonucleases"/>
    <property type="match status" value="1"/>
</dbReference>
<dbReference type="STRING" id="428993.SAMN06296058_0746"/>
<dbReference type="InterPro" id="IPR003615">
    <property type="entry name" value="HNH_nuc"/>
</dbReference>
<dbReference type="EMBL" id="FUZV01000001">
    <property type="protein sequence ID" value="SKC49889.1"/>
    <property type="molecule type" value="Genomic_DNA"/>
</dbReference>
<sequence length="221" mass="24261">MTRRKSTTASTPQRLSTSRRPRSSTTLAGGCLRASPGPNEGLGFGVSPTAIWNLRLYLYPARGYVTDPKAGKVYGRLGKEVGGVGPDGYMRTGRVQPGDEQYIHRFIWSSVHGDIPPGMCIDHKNGQRADNRIANLRLVTPAQNAHYACLRGSIATGEDKPNAVLTAKLVQSIRASQKSNKDWATELGVAATTVRDARSGKSWRHVRPCPRMRAKRRPRSR</sequence>
<keyword evidence="3" id="KW-0255">Endonuclease</keyword>
<reference evidence="3 4" key="1">
    <citation type="submission" date="2017-02" db="EMBL/GenBank/DDBJ databases">
        <authorList>
            <person name="Peterson S.W."/>
        </authorList>
    </citation>
    <scope>NUCLEOTIDE SEQUENCE [LARGE SCALE GENOMIC DNA]</scope>
    <source>
        <strain evidence="3 4">P15</strain>
    </source>
</reference>
<feature type="region of interest" description="Disordered" evidence="1">
    <location>
        <begin position="1"/>
        <end position="34"/>
    </location>
</feature>
<dbReference type="GO" id="GO:0004519">
    <property type="term" value="F:endonuclease activity"/>
    <property type="evidence" value="ECO:0007669"/>
    <property type="project" value="UniProtKB-KW"/>
</dbReference>
<keyword evidence="3" id="KW-0540">Nuclease</keyword>
<keyword evidence="3" id="KW-0378">Hydrolase</keyword>
<proteinExistence type="predicted"/>
<dbReference type="InterPro" id="IPR044925">
    <property type="entry name" value="His-Me_finger_sf"/>
</dbReference>
<dbReference type="Gene3D" id="3.90.75.20">
    <property type="match status" value="1"/>
</dbReference>
<feature type="domain" description="HNH nuclease" evidence="2">
    <location>
        <begin position="102"/>
        <end position="145"/>
    </location>
</feature>
<evidence type="ECO:0000256" key="1">
    <source>
        <dbReference type="SAM" id="MobiDB-lite"/>
    </source>
</evidence>
<keyword evidence="4" id="KW-1185">Reference proteome</keyword>
<accession>A0A1T5JER5</accession>